<keyword evidence="1 4" id="KW-0378">Hydrolase</keyword>
<evidence type="ECO:0000313" key="5">
    <source>
        <dbReference type="Proteomes" id="UP000361836"/>
    </source>
</evidence>
<dbReference type="InterPro" id="IPR029058">
    <property type="entry name" value="AB_hydrolase_fold"/>
</dbReference>
<gene>
    <name evidence="4" type="ORF">KCJAJFAP_02197</name>
</gene>
<dbReference type="PANTHER" id="PTHR22946">
    <property type="entry name" value="DIENELACTONE HYDROLASE DOMAIN-CONTAINING PROTEIN-RELATED"/>
    <property type="match status" value="1"/>
</dbReference>
<dbReference type="RefSeq" id="WP_152076279.1">
    <property type="nucleotide sequence ID" value="NZ_CAAKNU010000100.1"/>
</dbReference>
<evidence type="ECO:0000256" key="2">
    <source>
        <dbReference type="ARBA" id="ARBA00038115"/>
    </source>
</evidence>
<comment type="similarity">
    <text evidence="2">Belongs to the AB hydrolase superfamily. FUS2 hydrolase family.</text>
</comment>
<organism evidence="4 5">
    <name type="scientific">Collinsella aerofaciens</name>
    <dbReference type="NCBI Taxonomy" id="74426"/>
    <lineage>
        <taxon>Bacteria</taxon>
        <taxon>Bacillati</taxon>
        <taxon>Actinomycetota</taxon>
        <taxon>Coriobacteriia</taxon>
        <taxon>Coriobacteriales</taxon>
        <taxon>Coriobacteriaceae</taxon>
        <taxon>Collinsella</taxon>
    </lineage>
</organism>
<name>A0A5K1IXL9_9ACTN</name>
<evidence type="ECO:0000313" key="4">
    <source>
        <dbReference type="EMBL" id="VWL93727.1"/>
    </source>
</evidence>
<accession>A0A5K1IXL9</accession>
<reference evidence="4 5" key="1">
    <citation type="submission" date="2019-10" db="EMBL/GenBank/DDBJ databases">
        <authorList>
            <person name="Wolf R A."/>
        </authorList>
    </citation>
    <scope>NUCLEOTIDE SEQUENCE [LARGE SCALE GENOMIC DNA]</scope>
    <source>
        <strain evidence="4">Collinsella_aerofaciens_MC2</strain>
    </source>
</reference>
<dbReference type="GO" id="GO:0016787">
    <property type="term" value="F:hydrolase activity"/>
    <property type="evidence" value="ECO:0007669"/>
    <property type="project" value="UniProtKB-KW"/>
</dbReference>
<proteinExistence type="inferred from homology"/>
<protein>
    <submittedName>
        <fullName evidence="4">Alpha/beta hydrolase family protein</fullName>
    </submittedName>
</protein>
<keyword evidence="5" id="KW-1185">Reference proteome</keyword>
<feature type="domain" description="AB hydrolase-1" evidence="3">
    <location>
        <begin position="129"/>
        <end position="350"/>
    </location>
</feature>
<evidence type="ECO:0000256" key="1">
    <source>
        <dbReference type="ARBA" id="ARBA00022801"/>
    </source>
</evidence>
<dbReference type="Pfam" id="PF00561">
    <property type="entry name" value="Abhydrolase_1"/>
    <property type="match status" value="1"/>
</dbReference>
<dbReference type="AlphaFoldDB" id="A0A5K1IXL9"/>
<dbReference type="EMBL" id="CABWIE010000015">
    <property type="protein sequence ID" value="VWL93727.1"/>
    <property type="molecule type" value="Genomic_DNA"/>
</dbReference>
<sequence length="378" mass="41847">MFHAYTGDEQFDLQLNRFTHPELDPSVKGDLAEVIPQLRTAGDWYPCWSELARRREVAGDHAVASGYWGAAAFYEPLDSETKRTAVAGFRREFYAGWDGPELERLEVPYAGSSLPALRIRTAAEHSAEPLLLFGGFDSYTEEMAGWLRALGDCGRDVVIFDGPGQGTALMRGLTMPLAWERPVGAVLDALEIERCAAMGMSLGGLLVMRAAAFEPRITRAVAMDVFYRMFDALEIRLPRTAGVALEFLVWCRASGVLDAAVSRLAARDHDMAWKLQQALAITGTDSPHALLYELVRWSLAGLGPLVRQDVLLFAGERDQYVPLRRLDQVARELVNANSVTTRVFTDAEHAAEHCQVGNLPLALGAVRDWLDETEERLP</sequence>
<dbReference type="InterPro" id="IPR050261">
    <property type="entry name" value="FrsA_esterase"/>
</dbReference>
<dbReference type="Gene3D" id="3.40.50.1820">
    <property type="entry name" value="alpha/beta hydrolase"/>
    <property type="match status" value="1"/>
</dbReference>
<dbReference type="InterPro" id="IPR000073">
    <property type="entry name" value="AB_hydrolase_1"/>
</dbReference>
<dbReference type="PANTHER" id="PTHR22946:SF13">
    <property type="entry name" value="ALPHA_BETA HYDROLASE PSOB"/>
    <property type="match status" value="1"/>
</dbReference>
<dbReference type="SUPFAM" id="SSF53474">
    <property type="entry name" value="alpha/beta-Hydrolases"/>
    <property type="match status" value="1"/>
</dbReference>
<dbReference type="Proteomes" id="UP000361836">
    <property type="component" value="Unassembled WGS sequence"/>
</dbReference>
<evidence type="ECO:0000259" key="3">
    <source>
        <dbReference type="Pfam" id="PF00561"/>
    </source>
</evidence>